<geneLocation type="plasmid" evidence="11">
    <name>II</name>
</geneLocation>
<feature type="transmembrane region" description="Helical" evidence="8">
    <location>
        <begin position="142"/>
        <end position="169"/>
    </location>
</feature>
<evidence type="ECO:0000256" key="3">
    <source>
        <dbReference type="ARBA" id="ARBA00022448"/>
    </source>
</evidence>
<evidence type="ECO:0000313" key="10">
    <source>
        <dbReference type="EMBL" id="CDN57957.1"/>
    </source>
</evidence>
<dbReference type="AlphaFoldDB" id="A0A068THQ4"/>
<accession>A0A068THQ4</accession>
<keyword evidence="6 8" id="KW-1133">Transmembrane helix</keyword>
<comment type="subcellular location">
    <subcellularLocation>
        <location evidence="1">Cell inner membrane</location>
        <topology evidence="1">Multi-pass membrane protein</topology>
    </subcellularLocation>
    <subcellularLocation>
        <location evidence="8">Cell membrane</location>
        <topology evidence="8">Multi-pass membrane protein</topology>
    </subcellularLocation>
</comment>
<feature type="transmembrane region" description="Helical" evidence="8">
    <location>
        <begin position="20"/>
        <end position="44"/>
    </location>
</feature>
<dbReference type="InterPro" id="IPR043429">
    <property type="entry name" value="ArtM/GltK/GlnP/TcyL/YhdX-like"/>
</dbReference>
<dbReference type="InterPro" id="IPR010065">
    <property type="entry name" value="AA_ABC_transptr_permease_3TM"/>
</dbReference>
<gene>
    <name evidence="10" type="ORF">RG1141_PA11250</name>
</gene>
<dbReference type="GO" id="GO:0006865">
    <property type="term" value="P:amino acid transport"/>
    <property type="evidence" value="ECO:0007669"/>
    <property type="project" value="TreeGrafter"/>
</dbReference>
<dbReference type="Pfam" id="PF00528">
    <property type="entry name" value="BPD_transp_1"/>
    <property type="match status" value="1"/>
</dbReference>
<dbReference type="KEGG" id="ngl:RG1141_PA11250"/>
<keyword evidence="7 8" id="KW-0472">Membrane</keyword>
<dbReference type="CDD" id="cd06261">
    <property type="entry name" value="TM_PBP2"/>
    <property type="match status" value="1"/>
</dbReference>
<dbReference type="PANTHER" id="PTHR30614">
    <property type="entry name" value="MEMBRANE COMPONENT OF AMINO ACID ABC TRANSPORTER"/>
    <property type="match status" value="1"/>
</dbReference>
<dbReference type="eggNOG" id="COG0765">
    <property type="taxonomic scope" value="Bacteria"/>
</dbReference>
<dbReference type="InterPro" id="IPR035906">
    <property type="entry name" value="MetI-like_sf"/>
</dbReference>
<evidence type="ECO:0000259" key="9">
    <source>
        <dbReference type="PROSITE" id="PS50928"/>
    </source>
</evidence>
<keyword evidence="4" id="KW-1003">Cell membrane</keyword>
<evidence type="ECO:0000313" key="11">
    <source>
        <dbReference type="Proteomes" id="UP000028186"/>
    </source>
</evidence>
<dbReference type="GO" id="GO:0022857">
    <property type="term" value="F:transmembrane transporter activity"/>
    <property type="evidence" value="ECO:0007669"/>
    <property type="project" value="InterPro"/>
</dbReference>
<evidence type="ECO:0000256" key="6">
    <source>
        <dbReference type="ARBA" id="ARBA00022989"/>
    </source>
</evidence>
<feature type="transmembrane region" description="Helical" evidence="8">
    <location>
        <begin position="56"/>
        <end position="77"/>
    </location>
</feature>
<protein>
    <submittedName>
        <fullName evidence="10">Polar amino acid ABC transporter, inner membrane subunit</fullName>
    </submittedName>
</protein>
<reference evidence="11" key="1">
    <citation type="journal article" date="2014" name="BMC Genomics">
        <title>Genome sequencing of two Neorhizobium galegae strains reveals a noeT gene responsible for the unusual acetylation of the nodulation factors.</title>
        <authorList>
            <person name="Osterman J."/>
            <person name="Marsh J."/>
            <person name="Laine P.K."/>
            <person name="Zeng Z."/>
            <person name="Alatalo E."/>
            <person name="Sullivan J.T."/>
            <person name="Young J.P."/>
            <person name="Thomas-Oates J."/>
            <person name="Paulin L."/>
            <person name="Lindstrom K."/>
        </authorList>
    </citation>
    <scope>NUCLEOTIDE SEQUENCE [LARGE SCALE GENOMIC DNA]</scope>
    <source>
        <strain evidence="11">HAMBI 1141</strain>
        <plasmid evidence="11">II</plasmid>
    </source>
</reference>
<evidence type="ECO:0000256" key="8">
    <source>
        <dbReference type="RuleBase" id="RU363032"/>
    </source>
</evidence>
<evidence type="ECO:0000256" key="7">
    <source>
        <dbReference type="ARBA" id="ARBA00023136"/>
    </source>
</evidence>
<dbReference type="PROSITE" id="PS50928">
    <property type="entry name" value="ABC_TM1"/>
    <property type="match status" value="1"/>
</dbReference>
<dbReference type="PATRIC" id="fig|1028801.3.peg.5733"/>
<dbReference type="HOGENOM" id="CLU_019602_1_0_5"/>
<feature type="transmembrane region" description="Helical" evidence="8">
    <location>
        <begin position="189"/>
        <end position="211"/>
    </location>
</feature>
<organism evidence="10 11">
    <name type="scientific">Neorhizobium galegae bv. officinalis bv. officinalis str. HAMBI 1141</name>
    <dbReference type="NCBI Taxonomy" id="1028801"/>
    <lineage>
        <taxon>Bacteria</taxon>
        <taxon>Pseudomonadati</taxon>
        <taxon>Pseudomonadota</taxon>
        <taxon>Alphaproteobacteria</taxon>
        <taxon>Hyphomicrobiales</taxon>
        <taxon>Rhizobiaceae</taxon>
        <taxon>Rhizobium/Agrobacterium group</taxon>
        <taxon>Neorhizobium</taxon>
    </lineage>
</organism>
<comment type="similarity">
    <text evidence="2">Belongs to the binding-protein-dependent transport system permease family. HisMQ subfamily.</text>
</comment>
<dbReference type="RefSeq" id="WP_051900577.1">
    <property type="nucleotide sequence ID" value="NZ_HG938356.1"/>
</dbReference>
<dbReference type="PANTHER" id="PTHR30614:SF35">
    <property type="entry name" value="ABC TRANSPORTER PERMEASE PROTEIN"/>
    <property type="match status" value="1"/>
</dbReference>
<feature type="domain" description="ABC transmembrane type-1" evidence="9">
    <location>
        <begin position="20"/>
        <end position="208"/>
    </location>
</feature>
<dbReference type="SUPFAM" id="SSF161098">
    <property type="entry name" value="MetI-like"/>
    <property type="match status" value="1"/>
</dbReference>
<sequence length="223" mass="23991">MGYLDFTGVLSRSDLLLKGMLLTAQISVISMVFALMIAVLVASVSLSSSRFVRLPAVVYVEAIRNTPFIVQVFLIYFGLPSFGIRLDPTVAAILAMSIYGGAYCSEVIRAGIQSITKGQIEAGRALGMSPLTIFKHVIFKPALAAVFPSLAAQFILLLLSSSVVSAISVPELTGIGNDIQGITLRNMEIYLVIAVVYVVLVAVLKGVMTVLERVLFPFKFLGR</sequence>
<evidence type="ECO:0000256" key="2">
    <source>
        <dbReference type="ARBA" id="ARBA00010072"/>
    </source>
</evidence>
<name>A0A068THQ4_NEOGA</name>
<proteinExistence type="inferred from homology"/>
<dbReference type="InterPro" id="IPR000515">
    <property type="entry name" value="MetI-like"/>
</dbReference>
<dbReference type="GO" id="GO:0043190">
    <property type="term" value="C:ATP-binding cassette (ABC) transporter complex"/>
    <property type="evidence" value="ECO:0007669"/>
    <property type="project" value="InterPro"/>
</dbReference>
<dbReference type="Gene3D" id="1.10.3720.10">
    <property type="entry name" value="MetI-like"/>
    <property type="match status" value="1"/>
</dbReference>
<dbReference type="NCBIfam" id="TIGR01726">
    <property type="entry name" value="HEQRo_perm_3TM"/>
    <property type="match status" value="1"/>
</dbReference>
<dbReference type="EMBL" id="HG938356">
    <property type="protein sequence ID" value="CDN57957.1"/>
    <property type="molecule type" value="Genomic_DNA"/>
</dbReference>
<keyword evidence="3 8" id="KW-0813">Transport</keyword>
<evidence type="ECO:0000256" key="1">
    <source>
        <dbReference type="ARBA" id="ARBA00004429"/>
    </source>
</evidence>
<keyword evidence="5 8" id="KW-0812">Transmembrane</keyword>
<dbReference type="Proteomes" id="UP000028186">
    <property type="component" value="Plasmid pHAMBI1141a"/>
</dbReference>
<keyword evidence="10" id="KW-0614">Plasmid</keyword>
<evidence type="ECO:0000256" key="5">
    <source>
        <dbReference type="ARBA" id="ARBA00022692"/>
    </source>
</evidence>
<evidence type="ECO:0000256" key="4">
    <source>
        <dbReference type="ARBA" id="ARBA00022475"/>
    </source>
</evidence>